<gene>
    <name evidence="2" type="ORF">GCM10023156_25120</name>
</gene>
<organism evidence="2 3">
    <name type="scientific">Novipirellula rosea</name>
    <dbReference type="NCBI Taxonomy" id="1031540"/>
    <lineage>
        <taxon>Bacteria</taxon>
        <taxon>Pseudomonadati</taxon>
        <taxon>Planctomycetota</taxon>
        <taxon>Planctomycetia</taxon>
        <taxon>Pirellulales</taxon>
        <taxon>Pirellulaceae</taxon>
        <taxon>Novipirellula</taxon>
    </lineage>
</organism>
<sequence>MPESSSWLAHQWVVAGIVSSTARFIPVPFVDDIVRDQCRRFVVSRTLSAHNRSDLLGDLKPYYSNSGGCLTGCLGLLAKAPLKILLFPLRKIVAMVTSIRGVPLEIMRTVLLGRTLDRYLQQDHVTLDSANANRMRLAFEDTFAHMDFRVLRAALADALSSVNGWKSAAITVATRVAGQKEASEEDLQSDPKVDSGAERVSEVLERPETLELFAEFDRRFDSALEQLG</sequence>
<protein>
    <submittedName>
        <fullName evidence="2">Uncharacterized protein</fullName>
    </submittedName>
</protein>
<evidence type="ECO:0000256" key="1">
    <source>
        <dbReference type="SAM" id="MobiDB-lite"/>
    </source>
</evidence>
<dbReference type="Proteomes" id="UP001500840">
    <property type="component" value="Unassembled WGS sequence"/>
</dbReference>
<name>A0ABP8MSJ4_9BACT</name>
<feature type="compositionally biased region" description="Basic and acidic residues" evidence="1">
    <location>
        <begin position="189"/>
        <end position="200"/>
    </location>
</feature>
<comment type="caution">
    <text evidence="2">The sequence shown here is derived from an EMBL/GenBank/DDBJ whole genome shotgun (WGS) entry which is preliminary data.</text>
</comment>
<evidence type="ECO:0000313" key="3">
    <source>
        <dbReference type="Proteomes" id="UP001500840"/>
    </source>
</evidence>
<accession>A0ABP8MSJ4</accession>
<keyword evidence="3" id="KW-1185">Reference proteome</keyword>
<evidence type="ECO:0000313" key="2">
    <source>
        <dbReference type="EMBL" id="GAA4453740.1"/>
    </source>
</evidence>
<reference evidence="3" key="1">
    <citation type="journal article" date="2019" name="Int. J. Syst. Evol. Microbiol.">
        <title>The Global Catalogue of Microorganisms (GCM) 10K type strain sequencing project: providing services to taxonomists for standard genome sequencing and annotation.</title>
        <authorList>
            <consortium name="The Broad Institute Genomics Platform"/>
            <consortium name="The Broad Institute Genome Sequencing Center for Infectious Disease"/>
            <person name="Wu L."/>
            <person name="Ma J."/>
        </authorList>
    </citation>
    <scope>NUCLEOTIDE SEQUENCE [LARGE SCALE GENOMIC DNA]</scope>
    <source>
        <strain evidence="3">JCM 17759</strain>
    </source>
</reference>
<proteinExistence type="predicted"/>
<dbReference type="EMBL" id="BAABGA010000031">
    <property type="protein sequence ID" value="GAA4453740.1"/>
    <property type="molecule type" value="Genomic_DNA"/>
</dbReference>
<dbReference type="RefSeq" id="WP_345322472.1">
    <property type="nucleotide sequence ID" value="NZ_BAABGA010000031.1"/>
</dbReference>
<feature type="region of interest" description="Disordered" evidence="1">
    <location>
        <begin position="180"/>
        <end position="200"/>
    </location>
</feature>